<accession>A0A0J8TMM6</accession>
<evidence type="ECO:0000313" key="3">
    <source>
        <dbReference type="EMBL" id="OWK65986.1"/>
    </source>
</evidence>
<keyword evidence="4" id="KW-0614">Plasmid</keyword>
<evidence type="ECO:0000313" key="7">
    <source>
        <dbReference type="Proteomes" id="UP000664966"/>
    </source>
</evidence>
<evidence type="ECO:0000313" key="4">
    <source>
        <dbReference type="EMBL" id="QTK45635.1"/>
    </source>
</evidence>
<sequence length="115" mass="13454">MNINLKFIIWHYLIPIIFLSISFFYCYCIFWLYSDEINNSILTILGTIVFIEGKDLDRFISPLNWSTVEGAYSLVQFMLANVTVLGVKFVFWGYPFCKLGINILEKQQMHAKTAH</sequence>
<evidence type="ECO:0000313" key="6">
    <source>
        <dbReference type="Proteomes" id="UP000470018"/>
    </source>
</evidence>
<dbReference type="EMBL" id="NGKM01000014">
    <property type="protein sequence ID" value="OWK65986.1"/>
    <property type="molecule type" value="Genomic_DNA"/>
</dbReference>
<dbReference type="EMBL" id="CP072271">
    <property type="protein sequence ID" value="QTK45635.1"/>
    <property type="molecule type" value="Genomic_DNA"/>
</dbReference>
<proteinExistence type="predicted"/>
<keyword evidence="1" id="KW-0472">Membrane</keyword>
<dbReference type="EMBL" id="JAAGTY010000039">
    <property type="protein sequence ID" value="NDW43133.1"/>
    <property type="molecule type" value="Genomic_DNA"/>
</dbReference>
<feature type="transmembrane region" description="Helical" evidence="1">
    <location>
        <begin position="12"/>
        <end position="33"/>
    </location>
</feature>
<dbReference type="AlphaFoldDB" id="A0A0J8TMM6"/>
<keyword evidence="1" id="KW-0812">Transmembrane</keyword>
<keyword evidence="1" id="KW-1133">Transmembrane helix</keyword>
<evidence type="ECO:0000313" key="2">
    <source>
        <dbReference type="EMBL" id="NDW43133.1"/>
    </source>
</evidence>
<feature type="transmembrane region" description="Helical" evidence="1">
    <location>
        <begin position="71"/>
        <end position="91"/>
    </location>
</feature>
<dbReference type="Proteomes" id="UP000664966">
    <property type="component" value="Plasmid p1KSK6"/>
</dbReference>
<name>A0A0J8TMM6_ACIBA</name>
<reference evidence="4" key="3">
    <citation type="submission" date="2021-03" db="EMBL/GenBank/DDBJ databases">
        <title>Complete genome sequencing of Acinetobacter baumannii.</title>
        <authorList>
            <person name="Yadav B."/>
            <person name="Makwana N."/>
            <person name="Kharat A.S."/>
            <person name="Veeraraghavan B."/>
            <person name="Vijayakumar S."/>
            <person name="Priya M."/>
        </authorList>
    </citation>
    <scope>NUCLEOTIDE SEQUENCE</scope>
    <source>
        <strain evidence="4">KSK6</strain>
        <plasmid evidence="4">p1KSK6</plasmid>
    </source>
</reference>
<dbReference type="RefSeq" id="WP_001024681.1">
    <property type="nucleotide sequence ID" value="NZ_AP014650.1"/>
</dbReference>
<reference evidence="2 6" key="2">
    <citation type="submission" date="2020-02" db="EMBL/GenBank/DDBJ databases">
        <title>Whole genome shot-gun sequencing of clinical Carbapenem resistant A. baumannii.</title>
        <authorList>
            <person name="Veeraraghavan B."/>
            <person name="Mathur P."/>
            <person name="Vijayakumar S."/>
            <person name="Vasudevan K."/>
            <person name="Lincy M."/>
            <person name="Kirubananthan A."/>
        </authorList>
    </citation>
    <scope>NUCLEOTIDE SEQUENCE [LARGE SCALE GENOMIC DNA]</scope>
    <source>
        <strain evidence="2 6">SP816</strain>
    </source>
</reference>
<reference evidence="3 5" key="1">
    <citation type="submission" date="2017-05" db="EMBL/GenBank/DDBJ databases">
        <title>Draft genome sequence of MDR A. baumannii AB360.</title>
        <authorList>
            <person name="Wareham D.W."/>
            <person name="Bean D.C."/>
        </authorList>
    </citation>
    <scope>NUCLEOTIDE SEQUENCE [LARGE SCALE GENOMIC DNA]</scope>
    <source>
        <strain evidence="3 5">AB360</strain>
    </source>
</reference>
<dbReference type="Proteomes" id="UP000197394">
    <property type="component" value="Unassembled WGS sequence"/>
</dbReference>
<organism evidence="2 6">
    <name type="scientific">Acinetobacter baumannii</name>
    <dbReference type="NCBI Taxonomy" id="470"/>
    <lineage>
        <taxon>Bacteria</taxon>
        <taxon>Pseudomonadati</taxon>
        <taxon>Pseudomonadota</taxon>
        <taxon>Gammaproteobacteria</taxon>
        <taxon>Moraxellales</taxon>
        <taxon>Moraxellaceae</taxon>
        <taxon>Acinetobacter</taxon>
        <taxon>Acinetobacter calcoaceticus/baumannii complex</taxon>
    </lineage>
</organism>
<evidence type="ECO:0000256" key="1">
    <source>
        <dbReference type="SAM" id="Phobius"/>
    </source>
</evidence>
<dbReference type="Proteomes" id="UP000470018">
    <property type="component" value="Unassembled WGS sequence"/>
</dbReference>
<protein>
    <submittedName>
        <fullName evidence="2">Uncharacterized protein</fullName>
    </submittedName>
</protein>
<gene>
    <name evidence="3" type="ORF">CBE85_13355</name>
    <name evidence="2" type="ORF">G3N53_18855</name>
    <name evidence="4" type="ORF">J6E47_19850</name>
</gene>
<geneLocation type="plasmid" evidence="4 7">
    <name>p1KSK6</name>
</geneLocation>
<evidence type="ECO:0000313" key="5">
    <source>
        <dbReference type="Proteomes" id="UP000197394"/>
    </source>
</evidence>